<evidence type="ECO:0000313" key="2">
    <source>
        <dbReference type="Proteomes" id="UP000023541"/>
    </source>
</evidence>
<dbReference type="eggNOG" id="COG3291">
    <property type="taxonomic scope" value="Bacteria"/>
</dbReference>
<name>A0A023BP91_9FLAO</name>
<dbReference type="InterPro" id="IPR026341">
    <property type="entry name" value="T9SS_type_B"/>
</dbReference>
<dbReference type="Gene3D" id="2.60.40.10">
    <property type="entry name" value="Immunoglobulins"/>
    <property type="match status" value="1"/>
</dbReference>
<keyword evidence="2" id="KW-1185">Reference proteome</keyword>
<dbReference type="InterPro" id="IPR013783">
    <property type="entry name" value="Ig-like_fold"/>
</dbReference>
<sequence>MLSTNAQAQITVDDSSFTVEQLVEDVLIDSPCATVENISSFTGANFGFNGIGYFESNNSGFEIDRGVILSTGNARSAVGPNGPIALSEGDNSGWGGDSDLGSVTSTVNLHNASYIQFDFVPTIDFISFDFLFASEEYTEAFPCTFSDVFAFILTDSFGNSRNLAVVPGTNTPIKVTTVNEGVDLNNDGDFVDIINQVSECPPRNPNFYNRTIRPGGAAPIDFNGYTKVLTAEGSVVVGERYTIKLVIAEHRDGQFDSAVFLAAGSFNIGGDLGEDRTLASGNPGCLGVPITLNATVGNNPTYTWKKNGAPLAAGDGTTIIAGGAQLEVTQNGTYSVEVNIANGCSSSDSINVEFVPPPNVLNSVRLLQCDDDIDGFSLFNLSEANSLISTNAANETFSYYLTEQQAIRGDSADQITNFTAYANPTVQNSVVYARVESITDCFRTSRIDLEVSSTQIPANFNLTYTACEANDVDPTDGIASFDFSDATPQILQLYPVGQNLTVRYYENQADALSEQNEITNISNYRNNSSPFRATLYVRVENSGANSCLGLGEHITLIVNPFEPIEFEDEYTLCLERGGQVLNLVPEDRIETGLKPSDYTFQWYTGTAPVAGNEIPGEVDTSFLPDAPGQYSVLATSIITGCEISKSTSVVTSYPPESITAELLSGAFSDNATIEVTVVGNGTYEFRIDNRDWQASNIFTGVSRGEHTVFVRDLRMCDELESKVEIVVDYPKYFTPNGDGFHDSWGITGSTNVIITQILIFNRFGKLLKDLGANGNWDGTYSGKQLPASDYWFKVHYIENDIPKVFNANFSLIR</sequence>
<dbReference type="Proteomes" id="UP000023541">
    <property type="component" value="Unassembled WGS sequence"/>
</dbReference>
<evidence type="ECO:0000313" key="1">
    <source>
        <dbReference type="EMBL" id="EZH71503.1"/>
    </source>
</evidence>
<dbReference type="NCBIfam" id="NF038133">
    <property type="entry name" value="choice_anch_L"/>
    <property type="match status" value="1"/>
</dbReference>
<gene>
    <name evidence="1" type="ORF">ATO12_07330</name>
</gene>
<protein>
    <recommendedName>
        <fullName evidence="3">Ig-like domain-containing protein</fullName>
    </recommendedName>
</protein>
<proteinExistence type="predicted"/>
<comment type="caution">
    <text evidence="1">The sequence shown here is derived from an EMBL/GenBank/DDBJ whole genome shotgun (WGS) entry which is preliminary data.</text>
</comment>
<dbReference type="InterPro" id="IPR049804">
    <property type="entry name" value="Choice_anch_L"/>
</dbReference>
<dbReference type="AlphaFoldDB" id="A0A023BP91"/>
<dbReference type="Pfam" id="PF13585">
    <property type="entry name" value="CHU_C"/>
    <property type="match status" value="1"/>
</dbReference>
<accession>A0A023BP91</accession>
<dbReference type="STRING" id="1317122.ATO12_07330"/>
<dbReference type="EMBL" id="AQRA01000015">
    <property type="protein sequence ID" value="EZH71503.1"/>
    <property type="molecule type" value="Genomic_DNA"/>
</dbReference>
<reference evidence="1 2" key="1">
    <citation type="submission" date="2014-04" db="EMBL/GenBank/DDBJ databases">
        <title>Aquimarina sp. 22II-S11-z7 Genome Sequencing.</title>
        <authorList>
            <person name="Lai Q."/>
        </authorList>
    </citation>
    <scope>NUCLEOTIDE SEQUENCE [LARGE SCALE GENOMIC DNA]</scope>
    <source>
        <strain evidence="1 2">22II-S11-z7</strain>
    </source>
</reference>
<dbReference type="NCBIfam" id="TIGR04131">
    <property type="entry name" value="Bac_Flav_CTERM"/>
    <property type="match status" value="1"/>
</dbReference>
<organism evidence="1 2">
    <name type="scientific">Aquimarina atlantica</name>
    <dbReference type="NCBI Taxonomy" id="1317122"/>
    <lineage>
        <taxon>Bacteria</taxon>
        <taxon>Pseudomonadati</taxon>
        <taxon>Bacteroidota</taxon>
        <taxon>Flavobacteriia</taxon>
        <taxon>Flavobacteriales</taxon>
        <taxon>Flavobacteriaceae</taxon>
        <taxon>Aquimarina</taxon>
    </lineage>
</organism>
<evidence type="ECO:0008006" key="3">
    <source>
        <dbReference type="Google" id="ProtNLM"/>
    </source>
</evidence>